<evidence type="ECO:0000313" key="3">
    <source>
        <dbReference type="Proteomes" id="UP000215086"/>
    </source>
</evidence>
<dbReference type="EMBL" id="CP018477">
    <property type="protein sequence ID" value="ASV76835.1"/>
    <property type="molecule type" value="Genomic_DNA"/>
</dbReference>
<keyword evidence="3" id="KW-1185">Reference proteome</keyword>
<dbReference type="Gene3D" id="2.115.10.20">
    <property type="entry name" value="Glycosyl hydrolase domain, family 43"/>
    <property type="match status" value="1"/>
</dbReference>
<gene>
    <name evidence="2" type="ORF">THTE_4234</name>
</gene>
<name>A0A286RLH9_9BACT</name>
<evidence type="ECO:0008006" key="4">
    <source>
        <dbReference type="Google" id="ProtNLM"/>
    </source>
</evidence>
<dbReference type="KEGG" id="ttf:THTE_4234"/>
<proteinExistence type="predicted"/>
<sequence length="304" mass="34325">MVLAVCCWSRETRRGGAAEAENAISIGQRRELFIDDLLIDKLEGCRQELHTPQPQEIVFQFDQPWEGIYSGYVTILKDGDRFLMYYRGMPRASHDFDTEVTCVAESADGIHWTRPRLGLYEVAGRKDNNAVLARNRGCHNFAPFVDTRRDCPPDARFKALGGTGEPGLLAFVSPDGIHWQQVQDAPVFSEGAFDSQNNAFWSEMESRYVLYFRVFRQGVRWIARTTSNDFLHWEKPVDLDAGERPMEHLYTNQIVPYPRAPLADRRTDLASGAPIPLPLTPENVPTNASPADNSSPRSRSPLPA</sequence>
<accession>A0A286RLH9</accession>
<reference evidence="2 3" key="1">
    <citation type="journal article" name="Front. Microbiol.">
        <title>Sugar Metabolism of the First Thermophilic Planctomycete Thermogutta terrifontis: Comparative Genomic and Transcriptomic Approaches.</title>
        <authorList>
            <person name="Elcheninov A.G."/>
            <person name="Menzel P."/>
            <person name="Gudbergsdottir S.R."/>
            <person name="Slesarev A.I."/>
            <person name="Kadnikov V.V."/>
            <person name="Krogh A."/>
            <person name="Bonch-Osmolovskaya E.A."/>
            <person name="Peng X."/>
            <person name="Kublanov I.V."/>
        </authorList>
    </citation>
    <scope>NUCLEOTIDE SEQUENCE [LARGE SCALE GENOMIC DNA]</scope>
    <source>
        <strain evidence="2 3">R1</strain>
    </source>
</reference>
<protein>
    <recommendedName>
        <fullName evidence="4">Glycosyl hydrolase family 32 N-terminal domain-containing protein</fullName>
    </recommendedName>
</protein>
<dbReference type="Proteomes" id="UP000215086">
    <property type="component" value="Chromosome"/>
</dbReference>
<feature type="region of interest" description="Disordered" evidence="1">
    <location>
        <begin position="267"/>
        <end position="304"/>
    </location>
</feature>
<dbReference type="SUPFAM" id="SSF75005">
    <property type="entry name" value="Arabinanase/levansucrase/invertase"/>
    <property type="match status" value="1"/>
</dbReference>
<organism evidence="2 3">
    <name type="scientific">Thermogutta terrifontis</name>
    <dbReference type="NCBI Taxonomy" id="1331910"/>
    <lineage>
        <taxon>Bacteria</taxon>
        <taxon>Pseudomonadati</taxon>
        <taxon>Planctomycetota</taxon>
        <taxon>Planctomycetia</taxon>
        <taxon>Pirellulales</taxon>
        <taxon>Thermoguttaceae</taxon>
        <taxon>Thermogutta</taxon>
    </lineage>
</organism>
<dbReference type="InterPro" id="IPR023296">
    <property type="entry name" value="Glyco_hydro_beta-prop_sf"/>
</dbReference>
<evidence type="ECO:0000256" key="1">
    <source>
        <dbReference type="SAM" id="MobiDB-lite"/>
    </source>
</evidence>
<dbReference type="AlphaFoldDB" id="A0A286RLH9"/>
<feature type="compositionally biased region" description="Polar residues" evidence="1">
    <location>
        <begin position="283"/>
        <end position="298"/>
    </location>
</feature>
<evidence type="ECO:0000313" key="2">
    <source>
        <dbReference type="EMBL" id="ASV76835.1"/>
    </source>
</evidence>